<feature type="transmembrane region" description="Helical" evidence="3">
    <location>
        <begin position="297"/>
        <end position="314"/>
    </location>
</feature>
<feature type="transmembrane region" description="Helical" evidence="3">
    <location>
        <begin position="64"/>
        <end position="85"/>
    </location>
</feature>
<feature type="transmembrane region" description="Helical" evidence="3">
    <location>
        <begin position="228"/>
        <end position="253"/>
    </location>
</feature>
<dbReference type="InterPro" id="IPR050327">
    <property type="entry name" value="Proton-linked_MCT"/>
</dbReference>
<keyword evidence="3" id="KW-0812">Transmembrane</keyword>
<dbReference type="InterPro" id="IPR036259">
    <property type="entry name" value="MFS_trans_sf"/>
</dbReference>
<feature type="transmembrane region" description="Helical" evidence="3">
    <location>
        <begin position="354"/>
        <end position="374"/>
    </location>
</feature>
<keyword evidence="3" id="KW-1133">Transmembrane helix</keyword>
<feature type="transmembrane region" description="Helical" evidence="3">
    <location>
        <begin position="154"/>
        <end position="174"/>
    </location>
</feature>
<feature type="domain" description="Major facilitator superfamily (MFS) profile" evidence="4">
    <location>
        <begin position="227"/>
        <end position="415"/>
    </location>
</feature>
<evidence type="ECO:0000313" key="6">
    <source>
        <dbReference type="Proteomes" id="UP000320333"/>
    </source>
</evidence>
<dbReference type="Proteomes" id="UP000320333">
    <property type="component" value="Unassembled WGS sequence"/>
</dbReference>
<accession>A0A507FD74</accession>
<evidence type="ECO:0000256" key="3">
    <source>
        <dbReference type="SAM" id="Phobius"/>
    </source>
</evidence>
<name>A0A507FD74_9FUNG</name>
<dbReference type="InterPro" id="IPR020846">
    <property type="entry name" value="MFS_dom"/>
</dbReference>
<keyword evidence="6" id="KW-1185">Reference proteome</keyword>
<gene>
    <name evidence="5" type="ORF">CcCBS67573_g05500</name>
</gene>
<dbReference type="Gene3D" id="1.20.1250.20">
    <property type="entry name" value="MFS general substrate transporter like domains"/>
    <property type="match status" value="2"/>
</dbReference>
<feature type="transmembrane region" description="Helical" evidence="3">
    <location>
        <begin position="36"/>
        <end position="58"/>
    </location>
</feature>
<protein>
    <recommendedName>
        <fullName evidence="4">Major facilitator superfamily (MFS) profile domain-containing protein</fullName>
    </recommendedName>
</protein>
<evidence type="ECO:0000313" key="5">
    <source>
        <dbReference type="EMBL" id="TPX73228.1"/>
    </source>
</evidence>
<evidence type="ECO:0000256" key="1">
    <source>
        <dbReference type="ARBA" id="ARBA00004141"/>
    </source>
</evidence>
<dbReference type="InterPro" id="IPR011701">
    <property type="entry name" value="MFS"/>
</dbReference>
<dbReference type="Pfam" id="PF07690">
    <property type="entry name" value="MFS_1"/>
    <property type="match status" value="1"/>
</dbReference>
<comment type="similarity">
    <text evidence="2">Belongs to the major facilitator superfamily. Monocarboxylate porter (TC 2.A.1.13) family.</text>
</comment>
<feature type="transmembrane region" description="Helical" evidence="3">
    <location>
        <begin position="186"/>
        <end position="207"/>
    </location>
</feature>
<dbReference type="PANTHER" id="PTHR11360">
    <property type="entry name" value="MONOCARBOXYLATE TRANSPORTER"/>
    <property type="match status" value="1"/>
</dbReference>
<feature type="transmembrane region" description="Helical" evidence="3">
    <location>
        <begin position="265"/>
        <end position="290"/>
    </location>
</feature>
<feature type="transmembrane region" description="Helical" evidence="3">
    <location>
        <begin position="380"/>
        <end position="403"/>
    </location>
</feature>
<reference evidence="5 6" key="1">
    <citation type="journal article" date="2019" name="Sci. Rep.">
        <title>Comparative genomics of chytrid fungi reveal insights into the obligate biotrophic and pathogenic lifestyle of Synchytrium endobioticum.</title>
        <authorList>
            <person name="van de Vossenberg B.T.L.H."/>
            <person name="Warris S."/>
            <person name="Nguyen H.D.T."/>
            <person name="van Gent-Pelzer M.P.E."/>
            <person name="Joly D.L."/>
            <person name="van de Geest H.C."/>
            <person name="Bonants P.J.M."/>
            <person name="Smith D.S."/>
            <person name="Levesque C.A."/>
            <person name="van der Lee T.A.J."/>
        </authorList>
    </citation>
    <scope>NUCLEOTIDE SEQUENCE [LARGE SCALE GENOMIC DNA]</scope>
    <source>
        <strain evidence="5 6">CBS 675.73</strain>
    </source>
</reference>
<organism evidence="5 6">
    <name type="scientific">Chytriomyces confervae</name>
    <dbReference type="NCBI Taxonomy" id="246404"/>
    <lineage>
        <taxon>Eukaryota</taxon>
        <taxon>Fungi</taxon>
        <taxon>Fungi incertae sedis</taxon>
        <taxon>Chytridiomycota</taxon>
        <taxon>Chytridiomycota incertae sedis</taxon>
        <taxon>Chytridiomycetes</taxon>
        <taxon>Chytridiales</taxon>
        <taxon>Chytriomycetaceae</taxon>
        <taxon>Chytriomyces</taxon>
    </lineage>
</organism>
<comment type="caution">
    <text evidence="5">The sequence shown here is derived from an EMBL/GenBank/DDBJ whole genome shotgun (WGS) entry which is preliminary data.</text>
</comment>
<evidence type="ECO:0000259" key="4">
    <source>
        <dbReference type="PROSITE" id="PS50850"/>
    </source>
</evidence>
<comment type="subcellular location">
    <subcellularLocation>
        <location evidence="1">Membrane</location>
        <topology evidence="1">Multi-pass membrane protein</topology>
    </subcellularLocation>
</comment>
<dbReference type="OrthoDB" id="2213137at2759"/>
<keyword evidence="3" id="KW-0472">Membrane</keyword>
<sequence>MNQESFVIADAAAPADTEAGPPDGGFDAWMSVVGSFVIHIVSVGILYSFGVFGAHYVATGVDQVSVISMIGSVATASMMAPGVLTGRLAERIGFTITVMIGAVVMGVSLLLASYASTSWQLLLTQGVLFGLGASMSYIPVLALPAHWFGKKKSIANGIGVAGGGIGGIVISLVVQRLIAALGVRTALQITAGCVSACALIVSPFVKARVPSKSQGMKFDWTVCKTQRFYLHLGGVFFNMFPCFIPAFFLPLVARDVVGLSASDGAALVAIFNASSAVGRVSVGVIADLLFGRANSMIVCNFLNACSCFFVWTFARSFSALAVFAVLNGFTAGGFWSLLPVLVSQSFELKRLPSILGMMLSVSSIGFLCGPPLAGLMYDRLGYMGVTLFAGSLNVIAMLFAVALKLSFEPKWMKAV</sequence>
<dbReference type="AlphaFoldDB" id="A0A507FD74"/>
<dbReference type="PANTHER" id="PTHR11360:SF284">
    <property type="entry name" value="EG:103B4.3 PROTEIN-RELATED"/>
    <property type="match status" value="1"/>
</dbReference>
<feature type="transmembrane region" description="Helical" evidence="3">
    <location>
        <begin position="320"/>
        <end position="342"/>
    </location>
</feature>
<dbReference type="GO" id="GO:0016020">
    <property type="term" value="C:membrane"/>
    <property type="evidence" value="ECO:0007669"/>
    <property type="project" value="UniProtKB-SubCell"/>
</dbReference>
<dbReference type="STRING" id="246404.A0A507FD74"/>
<dbReference type="SUPFAM" id="SSF103473">
    <property type="entry name" value="MFS general substrate transporter"/>
    <property type="match status" value="1"/>
</dbReference>
<proteinExistence type="inferred from homology"/>
<feature type="transmembrane region" description="Helical" evidence="3">
    <location>
        <begin position="92"/>
        <end position="115"/>
    </location>
</feature>
<feature type="transmembrane region" description="Helical" evidence="3">
    <location>
        <begin position="121"/>
        <end position="142"/>
    </location>
</feature>
<dbReference type="PROSITE" id="PS50850">
    <property type="entry name" value="MFS"/>
    <property type="match status" value="1"/>
</dbReference>
<dbReference type="EMBL" id="QEAP01000200">
    <property type="protein sequence ID" value="TPX73228.1"/>
    <property type="molecule type" value="Genomic_DNA"/>
</dbReference>
<evidence type="ECO:0000256" key="2">
    <source>
        <dbReference type="ARBA" id="ARBA00006727"/>
    </source>
</evidence>
<dbReference type="GO" id="GO:0022857">
    <property type="term" value="F:transmembrane transporter activity"/>
    <property type="evidence" value="ECO:0007669"/>
    <property type="project" value="InterPro"/>
</dbReference>